<proteinExistence type="predicted"/>
<gene>
    <name evidence="1" type="ORF">JYE49_02330</name>
</gene>
<keyword evidence="2" id="KW-1185">Reference proteome</keyword>
<protein>
    <submittedName>
        <fullName evidence="1">Uncharacterized protein</fullName>
    </submittedName>
</protein>
<organism evidence="1 2">
    <name type="scientific">Aristaeella hokkaidonensis</name>
    <dbReference type="NCBI Taxonomy" id="3046382"/>
    <lineage>
        <taxon>Bacteria</taxon>
        <taxon>Bacillati</taxon>
        <taxon>Bacillota</taxon>
        <taxon>Clostridia</taxon>
        <taxon>Eubacteriales</taxon>
        <taxon>Aristaeellaceae</taxon>
        <taxon>Aristaeella</taxon>
    </lineage>
</organism>
<reference evidence="1" key="1">
    <citation type="submission" date="2021-01" db="EMBL/GenBank/DDBJ databases">
        <title>Complete genome sequence of Clostridiales bacterium R-7.</title>
        <authorList>
            <person name="Mahoney-Kurpe S.C."/>
            <person name="Palevich N."/>
            <person name="Koike S."/>
            <person name="Moon C.D."/>
            <person name="Attwood G.T."/>
        </authorList>
    </citation>
    <scope>NUCLEOTIDE SEQUENCE</scope>
    <source>
        <strain evidence="1">R-7</strain>
    </source>
</reference>
<accession>A0AC61N223</accession>
<name>A0AC61N223_9FIRM</name>
<evidence type="ECO:0000313" key="1">
    <source>
        <dbReference type="EMBL" id="QUC67559.1"/>
    </source>
</evidence>
<dbReference type="Proteomes" id="UP000682782">
    <property type="component" value="Chromosome"/>
</dbReference>
<sequence length="274" mass="31317">MHVEKIKDLEPWMDFIREVNSDPELASPCICTPYYFERNLLMAVNRPGQTVIGVFQDDEPAGLFVFIVSPDDQNVEMKVDVCRSAEAYEAVIEYMQKEYAGYQADFVFNPANRLLTDLLIRKGAAFDPVQVRMVFSGNCPTIDTKGVEVLSERYHEQYLAMHTRDVFWTGDKVIEADKFRVLIGVENGSVAGYLDVTCKMGENEVFNLQVKDPAREAEWSRKMLTKALEMNRPNGMMVLANEDTAEVNLFESVGFKKVPEQRYVTVTWILPARK</sequence>
<evidence type="ECO:0000313" key="2">
    <source>
        <dbReference type="Proteomes" id="UP000682782"/>
    </source>
</evidence>
<dbReference type="EMBL" id="CP068393">
    <property type="protein sequence ID" value="QUC67559.1"/>
    <property type="molecule type" value="Genomic_DNA"/>
</dbReference>